<keyword evidence="3" id="KW-0808">Transferase</keyword>
<feature type="transmembrane region" description="Helical" evidence="1">
    <location>
        <begin position="149"/>
        <end position="167"/>
    </location>
</feature>
<dbReference type="RefSeq" id="WP_154514128.1">
    <property type="nucleotide sequence ID" value="NZ_VUNM01000001.1"/>
</dbReference>
<feature type="transmembrane region" description="Helical" evidence="1">
    <location>
        <begin position="241"/>
        <end position="263"/>
    </location>
</feature>
<dbReference type="Pfam" id="PF01757">
    <property type="entry name" value="Acyl_transf_3"/>
    <property type="match status" value="1"/>
</dbReference>
<keyword evidence="4" id="KW-1185">Reference proteome</keyword>
<evidence type="ECO:0000313" key="3">
    <source>
        <dbReference type="EMBL" id="MST88186.1"/>
    </source>
</evidence>
<name>A0A844FRH7_9FIRM</name>
<proteinExistence type="predicted"/>
<keyword evidence="3" id="KW-0012">Acyltransferase</keyword>
<evidence type="ECO:0000313" key="4">
    <source>
        <dbReference type="Proteomes" id="UP000442619"/>
    </source>
</evidence>
<organism evidence="3 4">
    <name type="scientific">Sharpea porci</name>
    <dbReference type="NCBI Taxonomy" id="2652286"/>
    <lineage>
        <taxon>Bacteria</taxon>
        <taxon>Bacillati</taxon>
        <taxon>Bacillota</taxon>
        <taxon>Erysipelotrichia</taxon>
        <taxon>Erysipelotrichales</taxon>
        <taxon>Coprobacillaceae</taxon>
        <taxon>Sharpea</taxon>
    </lineage>
</organism>
<keyword evidence="1" id="KW-0472">Membrane</keyword>
<evidence type="ECO:0000259" key="2">
    <source>
        <dbReference type="Pfam" id="PF01757"/>
    </source>
</evidence>
<sequence length="375" mass="44078">MIKQETYKYLSEDHAVLYLKAVAIMFMVFHHLFAFGNFVIASNSWVSIIGYKKAETTIAIFCKICVGIFAFITGWFASCHHYKYDFSYRIYKIERLLKKYWLYCFGFVMVGFLISEPLPTLSQFSFNLIGLGTKVFNYNTVVGYINVSHAWYVFFYLLTMLITCPLLNRMRNIQTKGKIIAFCIIMGGLHIAMKMLQDFYVLRFPVSIIIAGVDDYAKYSPIVAVGYWLKEYDYDLFNKRYFKHYGVLGILIFILQYKIPFMFGINAEVIYVPVFVSCVLSFLDDLFKMLDNHQKKKENIIYSLTQLGKDSTDIWFLHSIFFTPLRKLQWLAYFPRISVLIWVWTLFLCCAITGIFNYIRTALFANHSKHYDSKI</sequence>
<feature type="transmembrane region" description="Helical" evidence="1">
    <location>
        <begin position="58"/>
        <end position="79"/>
    </location>
</feature>
<gene>
    <name evidence="3" type="ORF">FYJ79_01005</name>
</gene>
<dbReference type="GO" id="GO:0016747">
    <property type="term" value="F:acyltransferase activity, transferring groups other than amino-acyl groups"/>
    <property type="evidence" value="ECO:0007669"/>
    <property type="project" value="InterPro"/>
</dbReference>
<accession>A0A844FRH7</accession>
<feature type="transmembrane region" description="Helical" evidence="1">
    <location>
        <begin position="179"/>
        <end position="196"/>
    </location>
</feature>
<feature type="transmembrane region" description="Helical" evidence="1">
    <location>
        <begin position="337"/>
        <end position="359"/>
    </location>
</feature>
<protein>
    <submittedName>
        <fullName evidence="3">Acyltransferase</fullName>
    </submittedName>
</protein>
<keyword evidence="1" id="KW-1133">Transmembrane helix</keyword>
<dbReference type="InterPro" id="IPR002656">
    <property type="entry name" value="Acyl_transf_3_dom"/>
</dbReference>
<keyword evidence="1" id="KW-0812">Transmembrane</keyword>
<comment type="caution">
    <text evidence="3">The sequence shown here is derived from an EMBL/GenBank/DDBJ whole genome shotgun (WGS) entry which is preliminary data.</text>
</comment>
<dbReference type="EMBL" id="VUNM01000001">
    <property type="protein sequence ID" value="MST88186.1"/>
    <property type="molecule type" value="Genomic_DNA"/>
</dbReference>
<reference evidence="3 4" key="1">
    <citation type="submission" date="2019-08" db="EMBL/GenBank/DDBJ databases">
        <title>In-depth cultivation of the pig gut microbiome towards novel bacterial diversity and tailored functional studies.</title>
        <authorList>
            <person name="Wylensek D."/>
            <person name="Hitch T.C.A."/>
            <person name="Clavel T."/>
        </authorList>
    </citation>
    <scope>NUCLEOTIDE SEQUENCE [LARGE SCALE GENOMIC DNA]</scope>
    <source>
        <strain evidence="3 4">CA-Schmier-601-WT-3</strain>
    </source>
</reference>
<feature type="transmembrane region" description="Helical" evidence="1">
    <location>
        <begin position="100"/>
        <end position="118"/>
    </location>
</feature>
<feature type="domain" description="Acyltransferase 3" evidence="2">
    <location>
        <begin position="18"/>
        <end position="354"/>
    </location>
</feature>
<evidence type="ECO:0000256" key="1">
    <source>
        <dbReference type="SAM" id="Phobius"/>
    </source>
</evidence>
<feature type="transmembrane region" description="Helical" evidence="1">
    <location>
        <begin position="21"/>
        <end position="46"/>
    </location>
</feature>
<dbReference type="Proteomes" id="UP000442619">
    <property type="component" value="Unassembled WGS sequence"/>
</dbReference>
<dbReference type="AlphaFoldDB" id="A0A844FRH7"/>
<feature type="transmembrane region" description="Helical" evidence="1">
    <location>
        <begin position="208"/>
        <end position="229"/>
    </location>
</feature>